<dbReference type="PANTHER" id="PTHR43808">
    <property type="entry name" value="ACETYLORNITHINE DEACETYLASE"/>
    <property type="match status" value="1"/>
</dbReference>
<accession>A0A1L8R5J9</accession>
<dbReference type="GO" id="GO:0006526">
    <property type="term" value="P:L-arginine biosynthetic process"/>
    <property type="evidence" value="ECO:0007669"/>
    <property type="project" value="TreeGrafter"/>
</dbReference>
<keyword evidence="4" id="KW-0479">Metal-binding</keyword>
<organism evidence="10 12">
    <name type="scientific">Enterococcus canintestini</name>
    <dbReference type="NCBI Taxonomy" id="317010"/>
    <lineage>
        <taxon>Bacteria</taxon>
        <taxon>Bacillati</taxon>
        <taxon>Bacillota</taxon>
        <taxon>Bacilli</taxon>
        <taxon>Lactobacillales</taxon>
        <taxon>Enterococcaceae</taxon>
        <taxon>Enterococcus</taxon>
    </lineage>
</organism>
<dbReference type="EMBL" id="LHUG01000006">
    <property type="protein sequence ID" value="PAB00581.1"/>
    <property type="molecule type" value="Genomic_DNA"/>
</dbReference>
<keyword evidence="5" id="KW-0378">Hydrolase</keyword>
<evidence type="ECO:0000313" key="11">
    <source>
        <dbReference type="EMBL" id="PAB00581.1"/>
    </source>
</evidence>
<dbReference type="OrthoDB" id="9761532at2"/>
<comment type="cofactor">
    <cofactor evidence="1">
        <name>Zn(2+)</name>
        <dbReference type="ChEBI" id="CHEBI:29105"/>
    </cofactor>
</comment>
<dbReference type="InterPro" id="IPR002933">
    <property type="entry name" value="Peptidase_M20"/>
</dbReference>
<dbReference type="NCBIfam" id="TIGR01887">
    <property type="entry name" value="dipeptidaselike"/>
    <property type="match status" value="1"/>
</dbReference>
<dbReference type="InterPro" id="IPR010964">
    <property type="entry name" value="M20A_pepV-rel"/>
</dbReference>
<dbReference type="PANTHER" id="PTHR43808:SF31">
    <property type="entry name" value="N-ACETYL-L-CITRULLINE DEACETYLASE"/>
    <property type="match status" value="1"/>
</dbReference>
<evidence type="ECO:0000256" key="3">
    <source>
        <dbReference type="ARBA" id="ARBA00022670"/>
    </source>
</evidence>
<evidence type="ECO:0000256" key="1">
    <source>
        <dbReference type="ARBA" id="ARBA00001947"/>
    </source>
</evidence>
<reference evidence="10 12" key="1">
    <citation type="submission" date="2014-12" db="EMBL/GenBank/DDBJ databases">
        <title>Draft genome sequences of 29 type strains of Enterococci.</title>
        <authorList>
            <person name="Zhong Z."/>
            <person name="Sun Z."/>
            <person name="Liu W."/>
            <person name="Zhang W."/>
            <person name="Zhang H."/>
        </authorList>
    </citation>
    <scope>NUCLEOTIDE SEQUENCE [LARGE SCALE GENOMIC DNA]</scope>
    <source>
        <strain evidence="10 12">DSM 21207</strain>
    </source>
</reference>
<keyword evidence="3" id="KW-0645">Protease</keyword>
<evidence type="ECO:0000259" key="9">
    <source>
        <dbReference type="Pfam" id="PF07687"/>
    </source>
</evidence>
<dbReference type="SUPFAM" id="SSF53187">
    <property type="entry name" value="Zn-dependent exopeptidases"/>
    <property type="match status" value="1"/>
</dbReference>
<name>A0A1L8R5J9_9ENTE</name>
<dbReference type="EMBL" id="JXKG01000011">
    <property type="protein sequence ID" value="OJG14996.1"/>
    <property type="molecule type" value="Genomic_DNA"/>
</dbReference>
<keyword evidence="7" id="KW-0224">Dipeptidase</keyword>
<sequence length="446" mass="49163">MKQFVTQKHHEEAVEALKKLIQVPSVLDESDSGAGHPFGKNVVKALDQVLEICDGIGFRTFKDPEGYYAYAEVGEGEDLFAILCHMDVVPAADQKGWNTDPFDPVIKDGIIYGRGSQDDKGPSMAALYAVKALMDSGVEFNQRIRFIFGSDEENLWRCMEKYNEKEESATAGIAPDHSFPLTFAEKGLLQAYLVGPGTDKVAVNAGGALNVVPDTAPYEGEYVEAVKASLDKLGFPYEMEGDAVVVQGKSVHAKDAPEGINAITRLAMALSESVDFAPLNFLGKLVKENATGENVVGKTQDEQSGELTMNFASLVISPTETKIGVDMRLPVTVKKEDLEAKIAEKVKEYDLTYEEFDWLDSLYVPQDSTLVKTLLATYREMTGDMSEPEISGGATFARTMKNCVAYGAMFEDTPDFMHQANEQWELDQMYKAMDIYAESIYRLCAK</sequence>
<evidence type="ECO:0000256" key="8">
    <source>
        <dbReference type="ARBA" id="ARBA00023049"/>
    </source>
</evidence>
<dbReference type="SUPFAM" id="SSF55031">
    <property type="entry name" value="Bacterial exopeptidase dimerisation domain"/>
    <property type="match status" value="1"/>
</dbReference>
<dbReference type="Proteomes" id="UP000182835">
    <property type="component" value="Unassembled WGS sequence"/>
</dbReference>
<dbReference type="RefSeq" id="WP_071864941.1">
    <property type="nucleotide sequence ID" value="NZ_JBHLVQ010000012.1"/>
</dbReference>
<evidence type="ECO:0000256" key="4">
    <source>
        <dbReference type="ARBA" id="ARBA00022723"/>
    </source>
</evidence>
<evidence type="ECO:0000313" key="12">
    <source>
        <dbReference type="Proteomes" id="UP000182835"/>
    </source>
</evidence>
<dbReference type="GO" id="GO:0008777">
    <property type="term" value="F:acetylornithine deacetylase activity"/>
    <property type="evidence" value="ECO:0007669"/>
    <property type="project" value="TreeGrafter"/>
</dbReference>
<dbReference type="Gene3D" id="3.30.70.360">
    <property type="match status" value="2"/>
</dbReference>
<dbReference type="GO" id="GO:0008237">
    <property type="term" value="F:metallopeptidase activity"/>
    <property type="evidence" value="ECO:0007669"/>
    <property type="project" value="UniProtKB-KW"/>
</dbReference>
<proteinExistence type="inferred from homology"/>
<evidence type="ECO:0000256" key="6">
    <source>
        <dbReference type="ARBA" id="ARBA00022833"/>
    </source>
</evidence>
<dbReference type="InterPro" id="IPR050072">
    <property type="entry name" value="Peptidase_M20A"/>
</dbReference>
<protein>
    <submittedName>
        <fullName evidence="10">Dipeptidase</fullName>
    </submittedName>
</protein>
<evidence type="ECO:0000313" key="10">
    <source>
        <dbReference type="EMBL" id="OJG14996.1"/>
    </source>
</evidence>
<dbReference type="Pfam" id="PF07687">
    <property type="entry name" value="M20_dimer"/>
    <property type="match status" value="1"/>
</dbReference>
<dbReference type="STRING" id="317010.RU96_GL000396"/>
<dbReference type="GO" id="GO:0016805">
    <property type="term" value="F:dipeptidase activity"/>
    <property type="evidence" value="ECO:0007669"/>
    <property type="project" value="UniProtKB-KW"/>
</dbReference>
<gene>
    <name evidence="11" type="ORF">AKL21_08805</name>
    <name evidence="10" type="ORF">RU96_GL000396</name>
</gene>
<dbReference type="Pfam" id="PF01546">
    <property type="entry name" value="Peptidase_M20"/>
    <property type="match status" value="1"/>
</dbReference>
<dbReference type="AlphaFoldDB" id="A0A1L8R5J9"/>
<comment type="similarity">
    <text evidence="2">Belongs to the peptidase M20A family.</text>
</comment>
<keyword evidence="8" id="KW-0482">Metalloprotease</keyword>
<dbReference type="Gene3D" id="3.40.630.10">
    <property type="entry name" value="Zn peptidases"/>
    <property type="match status" value="1"/>
</dbReference>
<evidence type="ECO:0000256" key="5">
    <source>
        <dbReference type="ARBA" id="ARBA00022801"/>
    </source>
</evidence>
<feature type="domain" description="Peptidase M20 dimerisation" evidence="9">
    <location>
        <begin position="244"/>
        <end position="351"/>
    </location>
</feature>
<dbReference type="GO" id="GO:0006508">
    <property type="term" value="P:proteolysis"/>
    <property type="evidence" value="ECO:0007669"/>
    <property type="project" value="UniProtKB-KW"/>
</dbReference>
<dbReference type="InterPro" id="IPR036264">
    <property type="entry name" value="Bact_exopeptidase_dim_dom"/>
</dbReference>
<keyword evidence="6" id="KW-0862">Zinc</keyword>
<evidence type="ECO:0000256" key="2">
    <source>
        <dbReference type="ARBA" id="ARBA00006247"/>
    </source>
</evidence>
<dbReference type="NCBIfam" id="NF005542">
    <property type="entry name" value="PRK07205.1"/>
    <property type="match status" value="1"/>
</dbReference>
<evidence type="ECO:0000313" key="13">
    <source>
        <dbReference type="Proteomes" id="UP000216797"/>
    </source>
</evidence>
<keyword evidence="13" id="KW-1185">Reference proteome</keyword>
<dbReference type="InterPro" id="IPR011650">
    <property type="entry name" value="Peptidase_M20_dimer"/>
</dbReference>
<dbReference type="Proteomes" id="UP000216797">
    <property type="component" value="Unassembled WGS sequence"/>
</dbReference>
<comment type="caution">
    <text evidence="10">The sequence shown here is derived from an EMBL/GenBank/DDBJ whole genome shotgun (WGS) entry which is preliminary data.</text>
</comment>
<reference evidence="11 13" key="2">
    <citation type="submission" date="2015-08" db="EMBL/GenBank/DDBJ databases">
        <title>Enterococcus genome sequence.</title>
        <authorList>
            <person name="Acedo J.Z."/>
            <person name="Vederas J.C."/>
        </authorList>
    </citation>
    <scope>NUCLEOTIDE SEQUENCE [LARGE SCALE GENOMIC DNA]</scope>
    <source>
        <strain evidence="11 13">49</strain>
    </source>
</reference>
<dbReference type="GO" id="GO:0008270">
    <property type="term" value="F:zinc ion binding"/>
    <property type="evidence" value="ECO:0007669"/>
    <property type="project" value="InterPro"/>
</dbReference>
<evidence type="ECO:0000256" key="7">
    <source>
        <dbReference type="ARBA" id="ARBA00022997"/>
    </source>
</evidence>